<evidence type="ECO:0000256" key="12">
    <source>
        <dbReference type="ARBA" id="ARBA00037859"/>
    </source>
</evidence>
<evidence type="ECO:0000256" key="10">
    <source>
        <dbReference type="ARBA" id="ARBA00023180"/>
    </source>
</evidence>
<dbReference type="InterPro" id="IPR044516">
    <property type="entry name" value="UXS-like"/>
</dbReference>
<evidence type="ECO:0000259" key="13">
    <source>
        <dbReference type="Pfam" id="PF01370"/>
    </source>
</evidence>
<evidence type="ECO:0000256" key="4">
    <source>
        <dbReference type="ARBA" id="ARBA00022793"/>
    </source>
</evidence>
<dbReference type="InterPro" id="IPR001509">
    <property type="entry name" value="Epimerase_deHydtase"/>
</dbReference>
<accession>A0A844CZ45</accession>
<keyword evidence="5" id="KW-0735">Signal-anchor</keyword>
<keyword evidence="11" id="KW-0456">Lyase</keyword>
<evidence type="ECO:0000256" key="5">
    <source>
        <dbReference type="ARBA" id="ARBA00022968"/>
    </source>
</evidence>
<evidence type="ECO:0000256" key="6">
    <source>
        <dbReference type="ARBA" id="ARBA00022989"/>
    </source>
</evidence>
<dbReference type="InterPro" id="IPR036291">
    <property type="entry name" value="NAD(P)-bd_dom_sf"/>
</dbReference>
<keyword evidence="7" id="KW-0520">NAD</keyword>
<dbReference type="FunFam" id="3.40.50.720:FF:000065">
    <property type="entry name" value="UDP-glucuronic acid decarboxylase 1"/>
    <property type="match status" value="1"/>
</dbReference>
<comment type="caution">
    <text evidence="14">The sequence shown here is derived from an EMBL/GenBank/DDBJ whole genome shotgun (WGS) entry which is preliminary data.</text>
</comment>
<keyword evidence="3" id="KW-0812">Transmembrane</keyword>
<keyword evidence="10" id="KW-0325">Glycoprotein</keyword>
<keyword evidence="6" id="KW-1133">Transmembrane helix</keyword>
<keyword evidence="15" id="KW-1185">Reference proteome</keyword>
<dbReference type="GO" id="GO:0042732">
    <property type="term" value="P:D-xylose metabolic process"/>
    <property type="evidence" value="ECO:0007669"/>
    <property type="project" value="InterPro"/>
</dbReference>
<keyword evidence="4" id="KW-0210">Decarboxylase</keyword>
<evidence type="ECO:0000256" key="3">
    <source>
        <dbReference type="ARBA" id="ARBA00022692"/>
    </source>
</evidence>
<dbReference type="PANTHER" id="PTHR43078:SF6">
    <property type="entry name" value="UDP-GLUCURONIC ACID DECARBOXYLASE 1"/>
    <property type="match status" value="1"/>
</dbReference>
<reference evidence="14 15" key="1">
    <citation type="submission" date="2019-05" db="EMBL/GenBank/DDBJ databases">
        <title>Roseovarius bejariae sp. nov., a moderately halophylic bacterium isolated from a saline soil in Rambla Salada (Murcia).</title>
        <authorList>
            <person name="Castro D.J."/>
            <person name="Gomez-Altuve A."/>
            <person name="Reina J.C."/>
            <person name="Rodriguez M."/>
            <person name="Sampedro I."/>
            <person name="Llamas I."/>
            <person name="Martinez-Checa F."/>
        </authorList>
    </citation>
    <scope>NUCLEOTIDE SEQUENCE [LARGE SCALE GENOMIC DNA]</scope>
    <source>
        <strain evidence="14 15">A21</strain>
    </source>
</reference>
<dbReference type="PANTHER" id="PTHR43078">
    <property type="entry name" value="UDP-GLUCURONIC ACID DECARBOXYLASE-RELATED"/>
    <property type="match status" value="1"/>
</dbReference>
<dbReference type="UniPathway" id="UPA00796">
    <property type="reaction ID" value="UER00771"/>
</dbReference>
<gene>
    <name evidence="14" type="ORF">FDP25_13060</name>
</gene>
<name>A0A844CZ45_9RHOB</name>
<dbReference type="AlphaFoldDB" id="A0A844CZ45"/>
<dbReference type="CDD" id="cd05230">
    <property type="entry name" value="UGD_SDR_e"/>
    <property type="match status" value="1"/>
</dbReference>
<evidence type="ECO:0000256" key="11">
    <source>
        <dbReference type="ARBA" id="ARBA00023239"/>
    </source>
</evidence>
<evidence type="ECO:0000313" key="15">
    <source>
        <dbReference type="Proteomes" id="UP000564704"/>
    </source>
</evidence>
<evidence type="ECO:0000256" key="1">
    <source>
        <dbReference type="ARBA" id="ARBA00001911"/>
    </source>
</evidence>
<dbReference type="SUPFAM" id="SSF51735">
    <property type="entry name" value="NAD(P)-binding Rossmann-fold domains"/>
    <property type="match status" value="1"/>
</dbReference>
<dbReference type="GO" id="GO:0005737">
    <property type="term" value="C:cytoplasm"/>
    <property type="evidence" value="ECO:0007669"/>
    <property type="project" value="TreeGrafter"/>
</dbReference>
<dbReference type="Proteomes" id="UP000564704">
    <property type="component" value="Unassembled WGS sequence"/>
</dbReference>
<dbReference type="Pfam" id="PF01370">
    <property type="entry name" value="Epimerase"/>
    <property type="match status" value="1"/>
</dbReference>
<keyword evidence="8" id="KW-0333">Golgi apparatus</keyword>
<evidence type="ECO:0000256" key="9">
    <source>
        <dbReference type="ARBA" id="ARBA00023136"/>
    </source>
</evidence>
<protein>
    <submittedName>
        <fullName evidence="14">SDR family oxidoreductase</fullName>
    </submittedName>
</protein>
<organism evidence="14 15">
    <name type="scientific">Roseovarius bejariae</name>
    <dbReference type="NCBI Taxonomy" id="2576383"/>
    <lineage>
        <taxon>Bacteria</taxon>
        <taxon>Pseudomonadati</taxon>
        <taxon>Pseudomonadota</taxon>
        <taxon>Alphaproteobacteria</taxon>
        <taxon>Rhodobacterales</taxon>
        <taxon>Roseobacteraceae</taxon>
        <taxon>Roseovarius</taxon>
    </lineage>
</organism>
<evidence type="ECO:0000256" key="2">
    <source>
        <dbReference type="ARBA" id="ARBA00004323"/>
    </source>
</evidence>
<sequence length="346" mass="38696">MLYDSVDTVSVAKLGPLHTIKSDVTTVLITGGAGFLGSQLCDIYIKRKDRVLCLDDLSTGRIANIAHLLDRPNFEFVRHDVTERYWTEAKIDLIYNMACPASPPRYQLDPIKTFWTNVHGAETLLELAKAKGARILQASTSEVYGDPDITPQPEEYHGNVNTMGPRACYDEGKRAVETLFYESGLRQGIDTRIARIFNTYGPRMDPADGRVVSNFVTQALRGDDITIYGDGLQTRSFCYVDDLLRGLVLLMHSEPPIHTPVNLGNPGEFTMRELAEIVIEEVGSKSGITFQPLPQDDPLQRCPDITQAKALLGWQPKVSLRQGLRRTIPYFARELRNPSPEIFVAE</sequence>
<dbReference type="GO" id="GO:0033320">
    <property type="term" value="P:UDP-D-xylose biosynthetic process"/>
    <property type="evidence" value="ECO:0007669"/>
    <property type="project" value="UniProtKB-UniPathway"/>
</dbReference>
<feature type="domain" description="NAD-dependent epimerase/dehydratase" evidence="13">
    <location>
        <begin position="27"/>
        <end position="253"/>
    </location>
</feature>
<proteinExistence type="predicted"/>
<keyword evidence="9" id="KW-0472">Membrane</keyword>
<comment type="subcellular location">
    <subcellularLocation>
        <location evidence="2">Golgi apparatus membrane</location>
        <topology evidence="2">Single-pass type II membrane protein</topology>
    </subcellularLocation>
    <subcellularLocation>
        <location evidence="12">Golgi apparatus</location>
        <location evidence="12">Golgi stack membrane</location>
    </subcellularLocation>
</comment>
<dbReference type="OrthoDB" id="9801785at2"/>
<dbReference type="Gene3D" id="3.40.50.720">
    <property type="entry name" value="NAD(P)-binding Rossmann-like Domain"/>
    <property type="match status" value="1"/>
</dbReference>
<dbReference type="GO" id="GO:0070403">
    <property type="term" value="F:NAD+ binding"/>
    <property type="evidence" value="ECO:0007669"/>
    <property type="project" value="InterPro"/>
</dbReference>
<dbReference type="EMBL" id="SZWE01000001">
    <property type="protein sequence ID" value="MRU16366.1"/>
    <property type="molecule type" value="Genomic_DNA"/>
</dbReference>
<evidence type="ECO:0000313" key="14">
    <source>
        <dbReference type="EMBL" id="MRU16366.1"/>
    </source>
</evidence>
<evidence type="ECO:0000256" key="8">
    <source>
        <dbReference type="ARBA" id="ARBA00023034"/>
    </source>
</evidence>
<dbReference type="GO" id="GO:0048040">
    <property type="term" value="F:UDP-glucuronate decarboxylase activity"/>
    <property type="evidence" value="ECO:0007669"/>
    <property type="project" value="TreeGrafter"/>
</dbReference>
<comment type="cofactor">
    <cofactor evidence="1">
        <name>NAD(+)</name>
        <dbReference type="ChEBI" id="CHEBI:57540"/>
    </cofactor>
</comment>
<evidence type="ECO:0000256" key="7">
    <source>
        <dbReference type="ARBA" id="ARBA00023027"/>
    </source>
</evidence>